<accession>A0A4E9EW10</accession>
<dbReference type="Proteomes" id="UP000006672">
    <property type="component" value="Unassembled WGS sequence"/>
</dbReference>
<dbReference type="KEGG" id="bmy:BM_BM1272"/>
<dbReference type="GeneID" id="66057705"/>
<accession>A0A0J9XTA3</accession>
<dbReference type="EMBL" id="LN856931">
    <property type="protein sequence ID" value="CDP94753.1"/>
    <property type="molecule type" value="Genomic_DNA"/>
</dbReference>
<evidence type="ECO:0000313" key="3">
    <source>
        <dbReference type="Proteomes" id="UP000006672"/>
    </source>
</evidence>
<evidence type="ECO:0000313" key="1">
    <source>
        <dbReference type="EMBL" id="CDP94753.1"/>
    </source>
</evidence>
<evidence type="ECO:0000313" key="4">
    <source>
        <dbReference type="WBParaSite" id="Bm1272.1"/>
    </source>
</evidence>
<dbReference type="AlphaFoldDB" id="A0A0J9XTA3"/>
<dbReference type="RefSeq" id="XP_042929811.1">
    <property type="nucleotide sequence ID" value="XM_043073877.1"/>
</dbReference>
<keyword evidence="3" id="KW-1185">Reference proteome</keyword>
<protein>
    <submittedName>
        <fullName evidence="1 4">Bm1272</fullName>
    </submittedName>
</protein>
<reference evidence="1 3" key="1">
    <citation type="journal article" date="2007" name="Science">
        <title>Draft genome of the filarial nematode parasite Brugia malayi.</title>
        <authorList>
            <person name="Ghedin E."/>
            <person name="Wang S."/>
            <person name="Spiro D."/>
            <person name="Caler E."/>
            <person name="Zhao Q."/>
            <person name="Crabtree J."/>
            <person name="Allen J.E."/>
            <person name="Delcher A.L."/>
            <person name="Guiliano D.B."/>
            <person name="Miranda-Saavedra D."/>
            <person name="Angiuoli S.V."/>
            <person name="Creasy T."/>
            <person name="Amedeo P."/>
            <person name="Haas B."/>
            <person name="El-Sayed N.M."/>
            <person name="Wortman J.R."/>
            <person name="Feldblyum T."/>
            <person name="Tallon L."/>
            <person name="Schatz M."/>
            <person name="Shumway M."/>
            <person name="Koo H."/>
            <person name="Salzberg S.L."/>
            <person name="Schobel S."/>
            <person name="Pertea M."/>
            <person name="Pop M."/>
            <person name="White O."/>
            <person name="Barton G.J."/>
            <person name="Carlow C.K."/>
            <person name="Crawford M.J."/>
            <person name="Daub J."/>
            <person name="Dimmic M.W."/>
            <person name="Estes C.F."/>
            <person name="Foster J.M."/>
            <person name="Ganatra M."/>
            <person name="Gregory W.F."/>
            <person name="Johnson N.M."/>
            <person name="Jin J."/>
            <person name="Komuniecki R."/>
            <person name="Korf I."/>
            <person name="Kumar S."/>
            <person name="Laney S."/>
            <person name="Li B.W."/>
            <person name="Li W."/>
            <person name="Lindblom T.H."/>
            <person name="Lustigman S."/>
            <person name="Ma D."/>
            <person name="Maina C.V."/>
            <person name="Martin D.M."/>
            <person name="McCarter J.P."/>
            <person name="McReynolds L."/>
            <person name="Mitreva M."/>
            <person name="Nutman T.B."/>
            <person name="Parkinson J."/>
            <person name="Peregrin-Alvarez J.M."/>
            <person name="Poole C."/>
            <person name="Ren Q."/>
            <person name="Saunders L."/>
            <person name="Sluder A.E."/>
            <person name="Smith K."/>
            <person name="Stanke M."/>
            <person name="Unnasch T.R."/>
            <person name="Ware J."/>
            <person name="Wei A.D."/>
            <person name="Weil G."/>
            <person name="Williams D.J."/>
            <person name="Zhang Y."/>
            <person name="Williams S.A."/>
            <person name="Fraser-Liggett C."/>
            <person name="Slatko B."/>
            <person name="Blaxter M.L."/>
            <person name="Scott A.L."/>
        </authorList>
    </citation>
    <scope>NUCLEOTIDE SEQUENCE</scope>
    <source>
        <strain evidence="1 3">FR3</strain>
    </source>
</reference>
<reference evidence="1" key="2">
    <citation type="submission" date="2012-12" db="EMBL/GenBank/DDBJ databases">
        <authorList>
            <person name="Gao Y.W."/>
            <person name="Fan S.T."/>
            <person name="Sun H.T."/>
            <person name="Wang Z."/>
            <person name="Gao X.L."/>
            <person name="Li Y.G."/>
            <person name="Wang T.C."/>
            <person name="Zhang K."/>
            <person name="Xu W.W."/>
            <person name="Yu Z.J."/>
            <person name="Xia X.Z."/>
        </authorList>
    </citation>
    <scope>NUCLEOTIDE SEQUENCE</scope>
    <source>
        <strain evidence="1">FR3</strain>
    </source>
</reference>
<sequence length="50" mass="5669">MIKINCSTEGIFLSQSSQRNTEWIFSVKFSMVETWKDEAVLPLVICSIGT</sequence>
<name>A0A0J9XTA3_BRUMA</name>
<organism evidence="1">
    <name type="scientific">Brugia malayi</name>
    <name type="common">Filarial nematode worm</name>
    <dbReference type="NCBI Taxonomy" id="6279"/>
    <lineage>
        <taxon>Eukaryota</taxon>
        <taxon>Metazoa</taxon>
        <taxon>Ecdysozoa</taxon>
        <taxon>Nematoda</taxon>
        <taxon>Chromadorea</taxon>
        <taxon>Rhabditida</taxon>
        <taxon>Spirurina</taxon>
        <taxon>Spiruromorpha</taxon>
        <taxon>Filarioidea</taxon>
        <taxon>Onchocercidae</taxon>
        <taxon>Brugia</taxon>
    </lineage>
</organism>
<gene>
    <name evidence="1 4 5" type="ORF">Bm1272</name>
    <name evidence="2" type="ORF">BM_BM1272</name>
    <name evidence="1" type="ORF">BM_Bm1272</name>
</gene>
<proteinExistence type="predicted"/>
<evidence type="ECO:0000313" key="5">
    <source>
        <dbReference type="WormBase" id="Bm1272"/>
    </source>
</evidence>
<dbReference type="WBParaSite" id="Bm1272.1">
    <property type="protein sequence ID" value="Bm1272.1"/>
    <property type="gene ID" value="WBGene00221533"/>
</dbReference>
<dbReference type="EMBL" id="CAAKNF010000196">
    <property type="protein sequence ID" value="VIO86917.1"/>
    <property type="molecule type" value="Genomic_DNA"/>
</dbReference>
<dbReference type="CTD" id="66057705"/>
<dbReference type="WormBase" id="Bm1272">
    <property type="protein sequence ID" value="BM32026"/>
    <property type="gene ID" value="WBGene00221533"/>
</dbReference>
<reference evidence="4" key="4">
    <citation type="submission" date="2019-12" db="UniProtKB">
        <authorList>
            <consortium name="WormBaseParasite"/>
        </authorList>
    </citation>
    <scope>IDENTIFICATION</scope>
</reference>
<reference evidence="2" key="3">
    <citation type="submission" date="2019-04" db="EMBL/GenBank/DDBJ databases">
        <authorList>
            <person name="Howe K."/>
            <person name="Paulini M."/>
            <person name="Williams G."/>
        </authorList>
    </citation>
    <scope>NUCLEOTIDE SEQUENCE [LARGE SCALE GENOMIC DNA]</scope>
    <source>
        <strain evidence="2">FR3</strain>
    </source>
</reference>
<evidence type="ECO:0000313" key="2">
    <source>
        <dbReference type="EMBL" id="VIO86917.1"/>
    </source>
</evidence>